<reference evidence="7 8" key="1">
    <citation type="submission" date="2019-03" db="EMBL/GenBank/DDBJ databases">
        <title>An improved genome assembly of the fluke Schistosoma japonicum.</title>
        <authorList>
            <person name="Hu W."/>
            <person name="Luo F."/>
            <person name="Yin M."/>
            <person name="Mo X."/>
            <person name="Sun C."/>
            <person name="Wu Q."/>
            <person name="Zhu B."/>
            <person name="Xiang M."/>
            <person name="Wang J."/>
            <person name="Wang Y."/>
            <person name="Zhang T."/>
            <person name="Xu B."/>
            <person name="Zheng H."/>
            <person name="Feng Z."/>
        </authorList>
    </citation>
    <scope>NUCLEOTIDE SEQUENCE [LARGE SCALE GENOMIC DNA]</scope>
    <source>
        <strain evidence="7">HuSjv2</strain>
        <tissue evidence="7">Worms</tissue>
    </source>
</reference>
<dbReference type="AlphaFoldDB" id="A0A4Z2CQF6"/>
<evidence type="ECO:0000256" key="5">
    <source>
        <dbReference type="ARBA" id="ARBA00023212"/>
    </source>
</evidence>
<evidence type="ECO:0000256" key="1">
    <source>
        <dbReference type="ARBA" id="ARBA00004186"/>
    </source>
</evidence>
<comment type="similarity">
    <text evidence="3">Belongs to the MOZART2 family.</text>
</comment>
<dbReference type="OrthoDB" id="6242164at2759"/>
<keyword evidence="8" id="KW-1185">Reference proteome</keyword>
<protein>
    <submittedName>
        <fullName evidence="7">Uncharacterized protein</fullName>
    </submittedName>
</protein>
<comment type="subcellular location">
    <subcellularLocation>
        <location evidence="2">Cytoplasm</location>
        <location evidence="2">Cytoskeleton</location>
        <location evidence="2">Microtubule organizing center</location>
        <location evidence="2">Centrosome</location>
    </subcellularLocation>
    <subcellularLocation>
        <location evidence="1">Cytoplasm</location>
        <location evidence="1">Cytoskeleton</location>
        <location evidence="1">Spindle</location>
    </subcellularLocation>
</comment>
<sequence>MYLKDENEALLINMHKGLNKFVMTVPNDVALYELAIKAGVPMDNKIFRRIYGLIVLGCSPDVIYSLLKYLTSVHSPDSAEPVGHDSVSNIGSTTSRSVGQRHHIDRSKFTDNVLQPSRNLESQQSFHSTLSDCDQYFTEQNYEACKMLANKLKTTHNVHQK</sequence>
<keyword evidence="4" id="KW-0963">Cytoplasm</keyword>
<dbReference type="EMBL" id="SKCS01000463">
    <property type="protein sequence ID" value="TNN06484.1"/>
    <property type="molecule type" value="Genomic_DNA"/>
</dbReference>
<keyword evidence="5" id="KW-0206">Cytoskeleton</keyword>
<accession>A0A4Z2CQF6</accession>
<dbReference type="Pfam" id="PF12926">
    <property type="entry name" value="MOZART2"/>
    <property type="match status" value="1"/>
</dbReference>
<dbReference type="EMBL" id="SKCS01000463">
    <property type="protein sequence ID" value="TNN06483.1"/>
    <property type="molecule type" value="Genomic_DNA"/>
</dbReference>
<name>A0A4Z2CQF6_SCHJA</name>
<evidence type="ECO:0000256" key="3">
    <source>
        <dbReference type="ARBA" id="ARBA00007286"/>
    </source>
</evidence>
<evidence type="ECO:0000256" key="6">
    <source>
        <dbReference type="SAM" id="MobiDB-lite"/>
    </source>
</evidence>
<dbReference type="GO" id="GO:0005819">
    <property type="term" value="C:spindle"/>
    <property type="evidence" value="ECO:0007669"/>
    <property type="project" value="UniProtKB-SubCell"/>
</dbReference>
<dbReference type="GO" id="GO:0005813">
    <property type="term" value="C:centrosome"/>
    <property type="evidence" value="ECO:0007669"/>
    <property type="project" value="UniProtKB-SubCell"/>
</dbReference>
<feature type="region of interest" description="Disordered" evidence="6">
    <location>
        <begin position="78"/>
        <end position="110"/>
    </location>
</feature>
<proteinExistence type="inferred from homology"/>
<feature type="compositionally biased region" description="Polar residues" evidence="6">
    <location>
        <begin position="86"/>
        <end position="98"/>
    </location>
</feature>
<dbReference type="InterPro" id="IPR024332">
    <property type="entry name" value="MOZART2"/>
</dbReference>
<organism evidence="7 8">
    <name type="scientific">Schistosoma japonicum</name>
    <name type="common">Blood fluke</name>
    <dbReference type="NCBI Taxonomy" id="6182"/>
    <lineage>
        <taxon>Eukaryota</taxon>
        <taxon>Metazoa</taxon>
        <taxon>Spiralia</taxon>
        <taxon>Lophotrochozoa</taxon>
        <taxon>Platyhelminthes</taxon>
        <taxon>Trematoda</taxon>
        <taxon>Digenea</taxon>
        <taxon>Strigeidida</taxon>
        <taxon>Schistosomatoidea</taxon>
        <taxon>Schistosomatidae</taxon>
        <taxon>Schistosoma</taxon>
    </lineage>
</organism>
<evidence type="ECO:0000256" key="2">
    <source>
        <dbReference type="ARBA" id="ARBA00004300"/>
    </source>
</evidence>
<comment type="caution">
    <text evidence="7">The sequence shown here is derived from an EMBL/GenBank/DDBJ whole genome shotgun (WGS) entry which is preliminary data.</text>
</comment>
<gene>
    <name evidence="7" type="ORF">EWB00_008365</name>
</gene>
<evidence type="ECO:0000313" key="8">
    <source>
        <dbReference type="Proteomes" id="UP000311919"/>
    </source>
</evidence>
<dbReference type="Proteomes" id="UP000311919">
    <property type="component" value="Unassembled WGS sequence"/>
</dbReference>
<evidence type="ECO:0000256" key="4">
    <source>
        <dbReference type="ARBA" id="ARBA00022490"/>
    </source>
</evidence>
<evidence type="ECO:0000313" key="7">
    <source>
        <dbReference type="EMBL" id="TNN06483.1"/>
    </source>
</evidence>
<dbReference type="STRING" id="6182.A0A4Z2CQF6"/>